<reference evidence="1" key="1">
    <citation type="submission" date="2022-06" db="EMBL/GenBank/DDBJ databases">
        <title>Phylogenomic reconstructions and comparative analyses of Kickxellomycotina fungi.</title>
        <authorList>
            <person name="Reynolds N.K."/>
            <person name="Stajich J.E."/>
            <person name="Barry K."/>
            <person name="Grigoriev I.V."/>
            <person name="Crous P."/>
            <person name="Smith M.E."/>
        </authorList>
    </citation>
    <scope>NUCLEOTIDE SEQUENCE</scope>
    <source>
        <strain evidence="1">RSA 2271</strain>
    </source>
</reference>
<name>A0ACC1H9I0_9FUNG</name>
<comment type="caution">
    <text evidence="1">The sequence shown here is derived from an EMBL/GenBank/DDBJ whole genome shotgun (WGS) entry which is preliminary data.</text>
</comment>
<dbReference type="Proteomes" id="UP001145114">
    <property type="component" value="Unassembled WGS sequence"/>
</dbReference>
<evidence type="ECO:0000313" key="1">
    <source>
        <dbReference type="EMBL" id="KAJ1670415.1"/>
    </source>
</evidence>
<proteinExistence type="predicted"/>
<dbReference type="EMBL" id="JAMZIH010009277">
    <property type="protein sequence ID" value="KAJ1670415.1"/>
    <property type="molecule type" value="Genomic_DNA"/>
</dbReference>
<protein>
    <submittedName>
        <fullName evidence="1">Uncharacterized protein</fullName>
    </submittedName>
</protein>
<feature type="non-terminal residue" evidence="1">
    <location>
        <position position="1"/>
    </location>
</feature>
<organism evidence="1 2">
    <name type="scientific">Spiromyces aspiralis</name>
    <dbReference type="NCBI Taxonomy" id="68401"/>
    <lineage>
        <taxon>Eukaryota</taxon>
        <taxon>Fungi</taxon>
        <taxon>Fungi incertae sedis</taxon>
        <taxon>Zoopagomycota</taxon>
        <taxon>Kickxellomycotina</taxon>
        <taxon>Kickxellomycetes</taxon>
        <taxon>Kickxellales</taxon>
        <taxon>Kickxellaceae</taxon>
        <taxon>Spiromyces</taxon>
    </lineage>
</organism>
<gene>
    <name evidence="1" type="ORF">EV182_008223</name>
</gene>
<accession>A0ACC1H9I0</accession>
<evidence type="ECO:0000313" key="2">
    <source>
        <dbReference type="Proteomes" id="UP001145114"/>
    </source>
</evidence>
<feature type="non-terminal residue" evidence="1">
    <location>
        <position position="143"/>
    </location>
</feature>
<sequence>DVDWPATPFNTIRDPQGVGSVVGNEHDGSDDGGYQLDTDSPYSTIKAISLGASNDGEDGGDGDKSGNAKAAQRPRIPWGTSEAVPIEGGDEDALASVDSDSDTTGVSEIANSNLTEGFDSSSLAGPEGLHHKGKAAWAAHESH</sequence>
<keyword evidence="2" id="KW-1185">Reference proteome</keyword>